<feature type="transmembrane region" description="Helical" evidence="1">
    <location>
        <begin position="87"/>
        <end position="111"/>
    </location>
</feature>
<keyword evidence="1" id="KW-0812">Transmembrane</keyword>
<organism evidence="2 3">
    <name type="scientific">Tanacetum coccineum</name>
    <dbReference type="NCBI Taxonomy" id="301880"/>
    <lineage>
        <taxon>Eukaryota</taxon>
        <taxon>Viridiplantae</taxon>
        <taxon>Streptophyta</taxon>
        <taxon>Embryophyta</taxon>
        <taxon>Tracheophyta</taxon>
        <taxon>Spermatophyta</taxon>
        <taxon>Magnoliopsida</taxon>
        <taxon>eudicotyledons</taxon>
        <taxon>Gunneridae</taxon>
        <taxon>Pentapetalae</taxon>
        <taxon>asterids</taxon>
        <taxon>campanulids</taxon>
        <taxon>Asterales</taxon>
        <taxon>Asteraceae</taxon>
        <taxon>Asteroideae</taxon>
        <taxon>Anthemideae</taxon>
        <taxon>Anthemidinae</taxon>
        <taxon>Tanacetum</taxon>
    </lineage>
</organism>
<feature type="transmembrane region" description="Helical" evidence="1">
    <location>
        <begin position="21"/>
        <end position="46"/>
    </location>
</feature>
<sequence length="116" mass="12854">MGVHSRNFSEWPLFSQMGLEIHIRGLFIVVSVLSCLCMAPSLLIIISVSLLDLKFYYVGGGYGLKDSWKIPVALWSSVADGYGYRQLVSYAAGGISHGHLLEFICLFGLLVQFYSD</sequence>
<evidence type="ECO:0000313" key="3">
    <source>
        <dbReference type="Proteomes" id="UP001151760"/>
    </source>
</evidence>
<protein>
    <submittedName>
        <fullName evidence="2">Uncharacterized protein</fullName>
    </submittedName>
</protein>
<evidence type="ECO:0000313" key="2">
    <source>
        <dbReference type="EMBL" id="GJT14044.1"/>
    </source>
</evidence>
<name>A0ABQ5BIH3_9ASTR</name>
<dbReference type="EMBL" id="BQNB010013280">
    <property type="protein sequence ID" value="GJT14044.1"/>
    <property type="molecule type" value="Genomic_DNA"/>
</dbReference>
<keyword evidence="1" id="KW-1133">Transmembrane helix</keyword>
<accession>A0ABQ5BIH3</accession>
<dbReference type="PROSITE" id="PS51257">
    <property type="entry name" value="PROKAR_LIPOPROTEIN"/>
    <property type="match status" value="1"/>
</dbReference>
<comment type="caution">
    <text evidence="2">The sequence shown here is derived from an EMBL/GenBank/DDBJ whole genome shotgun (WGS) entry which is preliminary data.</text>
</comment>
<keyword evidence="1" id="KW-0472">Membrane</keyword>
<gene>
    <name evidence="2" type="ORF">Tco_0861086</name>
</gene>
<reference evidence="2" key="2">
    <citation type="submission" date="2022-01" db="EMBL/GenBank/DDBJ databases">
        <authorList>
            <person name="Yamashiro T."/>
            <person name="Shiraishi A."/>
            <person name="Satake H."/>
            <person name="Nakayama K."/>
        </authorList>
    </citation>
    <scope>NUCLEOTIDE SEQUENCE</scope>
</reference>
<keyword evidence="3" id="KW-1185">Reference proteome</keyword>
<reference evidence="2" key="1">
    <citation type="journal article" date="2022" name="Int. J. Mol. Sci.">
        <title>Draft Genome of Tanacetum Coccineum: Genomic Comparison of Closely Related Tanacetum-Family Plants.</title>
        <authorList>
            <person name="Yamashiro T."/>
            <person name="Shiraishi A."/>
            <person name="Nakayama K."/>
            <person name="Satake H."/>
        </authorList>
    </citation>
    <scope>NUCLEOTIDE SEQUENCE</scope>
</reference>
<dbReference type="Proteomes" id="UP001151760">
    <property type="component" value="Unassembled WGS sequence"/>
</dbReference>
<proteinExistence type="predicted"/>
<evidence type="ECO:0000256" key="1">
    <source>
        <dbReference type="SAM" id="Phobius"/>
    </source>
</evidence>